<dbReference type="Proteomes" id="UP000777482">
    <property type="component" value="Unassembled WGS sequence"/>
</dbReference>
<evidence type="ECO:0000256" key="1">
    <source>
        <dbReference type="SAM" id="MobiDB-lite"/>
    </source>
</evidence>
<comment type="caution">
    <text evidence="2">The sequence shown here is derived from an EMBL/GenBank/DDBJ whole genome shotgun (WGS) entry which is preliminary data.</text>
</comment>
<feature type="compositionally biased region" description="Basic residues" evidence="1">
    <location>
        <begin position="160"/>
        <end position="170"/>
    </location>
</feature>
<feature type="compositionally biased region" description="Low complexity" evidence="1">
    <location>
        <begin position="384"/>
        <end position="399"/>
    </location>
</feature>
<keyword evidence="3" id="KW-1185">Reference proteome</keyword>
<accession>A0A9P6W9Y0</accession>
<evidence type="ECO:0000313" key="2">
    <source>
        <dbReference type="EMBL" id="KAG0666311.1"/>
    </source>
</evidence>
<gene>
    <name evidence="2" type="primary">NOLC1_2</name>
    <name evidence="2" type="ORF">C6P46_004878</name>
</gene>
<feature type="compositionally biased region" description="Polar residues" evidence="1">
    <location>
        <begin position="238"/>
        <end position="252"/>
    </location>
</feature>
<name>A0A9P6W9Y0_RHOMI</name>
<feature type="compositionally biased region" description="Basic and acidic residues" evidence="1">
    <location>
        <begin position="11"/>
        <end position="27"/>
    </location>
</feature>
<sequence>MGVSTTHKARGKDTKKTTSSSRDRLQGKIDSALAVQRTHVIEKHFRRGFLDGALRPPSGQKVHSVIERALWKATASNLAFDQVAGGMYCAAIGMDKKETGEEWCFEFRGEERLLPRQFRLGSKRSRADDSSSESDHSASEDEAPEQERALVPAAPTPSRKSSKGSRSTKKSRQEAPPPPPPPPPAPKKKPRRHESSARRRHGQEQAADEEGGDGDTTETEASHLARTRQHKEGDQVLVPSTSGGSQAGSSPNRAAAADDRPRSGSGSDGEPSLGRGKRITSGPYGRAQKRKTSPPRSDKVPRPKQRDTVLADPLNAYNHEFDTPVFEGRKSDRRTAESVTGESEVARLCARVDHLGVRSATGGSVTDADTIRGSPAPTVDMDEPAAPSSSSSTAMTRSASKGKGRAL</sequence>
<feature type="compositionally biased region" description="Basic and acidic residues" evidence="1">
    <location>
        <begin position="319"/>
        <end position="336"/>
    </location>
</feature>
<reference evidence="2 3" key="1">
    <citation type="submission" date="2020-11" db="EMBL/GenBank/DDBJ databases">
        <title>Kefir isolates.</title>
        <authorList>
            <person name="Marcisauskas S."/>
            <person name="Kim Y."/>
            <person name="Blasche S."/>
        </authorList>
    </citation>
    <scope>NUCLEOTIDE SEQUENCE [LARGE SCALE GENOMIC DNA]</scope>
    <source>
        <strain evidence="2 3">KR</strain>
    </source>
</reference>
<protein>
    <submittedName>
        <fullName evidence="2">Nucleolar and coiled-body phosphoprotein 1</fullName>
    </submittedName>
</protein>
<dbReference type="OrthoDB" id="10407258at2759"/>
<dbReference type="EMBL" id="PUHQ01000005">
    <property type="protein sequence ID" value="KAG0666311.1"/>
    <property type="molecule type" value="Genomic_DNA"/>
</dbReference>
<proteinExistence type="predicted"/>
<evidence type="ECO:0000313" key="3">
    <source>
        <dbReference type="Proteomes" id="UP000777482"/>
    </source>
</evidence>
<feature type="compositionally biased region" description="Basic and acidic residues" evidence="1">
    <location>
        <begin position="296"/>
        <end position="309"/>
    </location>
</feature>
<feature type="region of interest" description="Disordered" evidence="1">
    <location>
        <begin position="356"/>
        <end position="407"/>
    </location>
</feature>
<feature type="compositionally biased region" description="Basic and acidic residues" evidence="1">
    <location>
        <begin position="125"/>
        <end position="139"/>
    </location>
</feature>
<feature type="compositionally biased region" description="Acidic residues" evidence="1">
    <location>
        <begin position="206"/>
        <end position="218"/>
    </location>
</feature>
<feature type="compositionally biased region" description="Pro residues" evidence="1">
    <location>
        <begin position="175"/>
        <end position="185"/>
    </location>
</feature>
<feature type="region of interest" description="Disordered" evidence="1">
    <location>
        <begin position="1"/>
        <end position="27"/>
    </location>
</feature>
<dbReference type="AlphaFoldDB" id="A0A9P6W9Y0"/>
<organism evidence="2 3">
    <name type="scientific">Rhodotorula mucilaginosa</name>
    <name type="common">Yeast</name>
    <name type="synonym">Rhodotorula rubra</name>
    <dbReference type="NCBI Taxonomy" id="5537"/>
    <lineage>
        <taxon>Eukaryota</taxon>
        <taxon>Fungi</taxon>
        <taxon>Dikarya</taxon>
        <taxon>Basidiomycota</taxon>
        <taxon>Pucciniomycotina</taxon>
        <taxon>Microbotryomycetes</taxon>
        <taxon>Sporidiobolales</taxon>
        <taxon>Sporidiobolaceae</taxon>
        <taxon>Rhodotorula</taxon>
    </lineage>
</organism>
<feature type="region of interest" description="Disordered" evidence="1">
    <location>
        <begin position="120"/>
        <end position="343"/>
    </location>
</feature>